<evidence type="ECO:0000259" key="8">
    <source>
        <dbReference type="PROSITE" id="PS50850"/>
    </source>
</evidence>
<protein>
    <recommendedName>
        <fullName evidence="8">Major facilitator superfamily (MFS) profile domain-containing protein</fullName>
    </recommendedName>
</protein>
<feature type="transmembrane region" description="Helical" evidence="7">
    <location>
        <begin position="149"/>
        <end position="169"/>
    </location>
</feature>
<feature type="transmembrane region" description="Helical" evidence="7">
    <location>
        <begin position="344"/>
        <end position="370"/>
    </location>
</feature>
<dbReference type="AlphaFoldDB" id="A0A255Z2L6"/>
<comment type="subcellular location">
    <subcellularLocation>
        <location evidence="1">Cell membrane</location>
        <topology evidence="1">Multi-pass membrane protein</topology>
    </subcellularLocation>
</comment>
<dbReference type="GO" id="GO:0005886">
    <property type="term" value="C:plasma membrane"/>
    <property type="evidence" value="ECO:0007669"/>
    <property type="project" value="UniProtKB-SubCell"/>
</dbReference>
<evidence type="ECO:0000256" key="6">
    <source>
        <dbReference type="ARBA" id="ARBA00023136"/>
    </source>
</evidence>
<dbReference type="InterPro" id="IPR036259">
    <property type="entry name" value="MFS_trans_sf"/>
</dbReference>
<feature type="transmembrane region" description="Helical" evidence="7">
    <location>
        <begin position="267"/>
        <end position="294"/>
    </location>
</feature>
<dbReference type="Proteomes" id="UP000216605">
    <property type="component" value="Unassembled WGS sequence"/>
</dbReference>
<organism evidence="9 10">
    <name type="scientific">Flavobacterium cyanobacteriorum</name>
    <dbReference type="NCBI Taxonomy" id="2022802"/>
    <lineage>
        <taxon>Bacteria</taxon>
        <taxon>Pseudomonadati</taxon>
        <taxon>Bacteroidota</taxon>
        <taxon>Flavobacteriia</taxon>
        <taxon>Flavobacteriales</taxon>
        <taxon>Flavobacteriaceae</taxon>
        <taxon>Flavobacterium</taxon>
    </lineage>
</organism>
<evidence type="ECO:0000256" key="3">
    <source>
        <dbReference type="ARBA" id="ARBA00022475"/>
    </source>
</evidence>
<evidence type="ECO:0000313" key="10">
    <source>
        <dbReference type="Proteomes" id="UP000216605"/>
    </source>
</evidence>
<feature type="transmembrane region" description="Helical" evidence="7">
    <location>
        <begin position="18"/>
        <end position="38"/>
    </location>
</feature>
<evidence type="ECO:0000256" key="1">
    <source>
        <dbReference type="ARBA" id="ARBA00004651"/>
    </source>
</evidence>
<keyword evidence="6 7" id="KW-0472">Membrane</keyword>
<dbReference type="CDD" id="cd06173">
    <property type="entry name" value="MFS_MefA_like"/>
    <property type="match status" value="1"/>
</dbReference>
<evidence type="ECO:0000256" key="5">
    <source>
        <dbReference type="ARBA" id="ARBA00022989"/>
    </source>
</evidence>
<proteinExistence type="predicted"/>
<name>A0A255Z2L6_9FLAO</name>
<accession>A0A255Z2L6</accession>
<comment type="caution">
    <text evidence="9">The sequence shown here is derived from an EMBL/GenBank/DDBJ whole genome shotgun (WGS) entry which is preliminary data.</text>
</comment>
<dbReference type="SUPFAM" id="SSF103473">
    <property type="entry name" value="MFS general substrate transporter"/>
    <property type="match status" value="1"/>
</dbReference>
<dbReference type="GO" id="GO:0022857">
    <property type="term" value="F:transmembrane transporter activity"/>
    <property type="evidence" value="ECO:0007669"/>
    <property type="project" value="InterPro"/>
</dbReference>
<reference evidence="9 10" key="1">
    <citation type="submission" date="2017-07" db="EMBL/GenBank/DDBJ databases">
        <title>Flavobacterium cyanobacteriorum sp. nov., isolated from cyanobacterial aggregates in a eutrophic lake.</title>
        <authorList>
            <person name="Cai H."/>
        </authorList>
    </citation>
    <scope>NUCLEOTIDE SEQUENCE [LARGE SCALE GENOMIC DNA]</scope>
    <source>
        <strain evidence="9 10">TH021</strain>
    </source>
</reference>
<feature type="transmembrane region" description="Helical" evidence="7">
    <location>
        <begin position="234"/>
        <end position="255"/>
    </location>
</feature>
<dbReference type="InterPro" id="IPR010290">
    <property type="entry name" value="TM_effector"/>
</dbReference>
<feature type="domain" description="Major facilitator superfamily (MFS) profile" evidence="8">
    <location>
        <begin position="1"/>
        <end position="376"/>
    </location>
</feature>
<keyword evidence="5 7" id="KW-1133">Transmembrane helix</keyword>
<evidence type="ECO:0000313" key="9">
    <source>
        <dbReference type="EMBL" id="OYQ35718.1"/>
    </source>
</evidence>
<sequence>MQITIIYYWVYHLTNDKLALGLVGLSEVIPAIGCSLFAGHFVDLNEKRKMVLFCITGYILLSISLFVLTTPFSVARLGQDVTVYGIYFLVFCGGVIRSFMGPSVFSLFGLVVPRQHFANATSWSSMAWQTGAMLGPLVAGVMIALDGVIAGMLAVVIIILLLLAPALSIKSKPIIKQEKEPMLQSLTQGIRFVLKTPALLGAQLLDMFSVLFGGAVALLPVYQKEILHVDEVGFGILRSAPGVGALLTMGILAFLPLKTHPGRKLFLAVTGFALSIIVFGLSTSFILSFFMLLLSGMFDAVSVVIRSTILQLVTPDHMRGRVASVNTIFVSSSNELGDFESGVMAHWLGTVRAVVVGGCLTLGVVIVTFFSAPQLRNFNFDEEGKKE</sequence>
<gene>
    <name evidence="9" type="ORF">CHU92_10550</name>
</gene>
<keyword evidence="3" id="KW-1003">Cell membrane</keyword>
<dbReference type="PANTHER" id="PTHR23513">
    <property type="entry name" value="INTEGRAL MEMBRANE EFFLUX PROTEIN-RELATED"/>
    <property type="match status" value="1"/>
</dbReference>
<evidence type="ECO:0000256" key="2">
    <source>
        <dbReference type="ARBA" id="ARBA00022448"/>
    </source>
</evidence>
<dbReference type="OrthoDB" id="7283966at2"/>
<feature type="transmembrane region" description="Helical" evidence="7">
    <location>
        <begin position="86"/>
        <end position="111"/>
    </location>
</feature>
<dbReference type="InterPro" id="IPR020846">
    <property type="entry name" value="MFS_dom"/>
</dbReference>
<dbReference type="EMBL" id="NOXV01000280">
    <property type="protein sequence ID" value="OYQ35718.1"/>
    <property type="molecule type" value="Genomic_DNA"/>
</dbReference>
<feature type="transmembrane region" description="Helical" evidence="7">
    <location>
        <begin position="198"/>
        <end position="222"/>
    </location>
</feature>
<keyword evidence="2" id="KW-0813">Transport</keyword>
<dbReference type="PROSITE" id="PS50850">
    <property type="entry name" value="MFS"/>
    <property type="match status" value="1"/>
</dbReference>
<evidence type="ECO:0000256" key="7">
    <source>
        <dbReference type="SAM" id="Phobius"/>
    </source>
</evidence>
<dbReference type="Pfam" id="PF05977">
    <property type="entry name" value="MFS_3"/>
    <property type="match status" value="1"/>
</dbReference>
<evidence type="ECO:0000256" key="4">
    <source>
        <dbReference type="ARBA" id="ARBA00022692"/>
    </source>
</evidence>
<dbReference type="Gene3D" id="1.20.1250.20">
    <property type="entry name" value="MFS general substrate transporter like domains"/>
    <property type="match status" value="1"/>
</dbReference>
<keyword evidence="10" id="KW-1185">Reference proteome</keyword>
<dbReference type="PANTHER" id="PTHR23513:SF9">
    <property type="entry name" value="ENTEROBACTIN EXPORTER ENTS"/>
    <property type="match status" value="1"/>
</dbReference>
<feature type="transmembrane region" description="Helical" evidence="7">
    <location>
        <begin position="50"/>
        <end position="74"/>
    </location>
</feature>
<keyword evidence="4 7" id="KW-0812">Transmembrane</keyword>